<feature type="compositionally biased region" description="Acidic residues" evidence="1">
    <location>
        <begin position="84"/>
        <end position="96"/>
    </location>
</feature>
<feature type="region of interest" description="Disordered" evidence="1">
    <location>
        <begin position="175"/>
        <end position="208"/>
    </location>
</feature>
<comment type="caution">
    <text evidence="2">The sequence shown here is derived from an EMBL/GenBank/DDBJ whole genome shotgun (WGS) entry which is preliminary data.</text>
</comment>
<dbReference type="AlphaFoldDB" id="A0AAD5Q576"/>
<organism evidence="2 3">
    <name type="scientific">Pythium insidiosum</name>
    <name type="common">Pythiosis disease agent</name>
    <dbReference type="NCBI Taxonomy" id="114742"/>
    <lineage>
        <taxon>Eukaryota</taxon>
        <taxon>Sar</taxon>
        <taxon>Stramenopiles</taxon>
        <taxon>Oomycota</taxon>
        <taxon>Peronosporomycetes</taxon>
        <taxon>Pythiales</taxon>
        <taxon>Pythiaceae</taxon>
        <taxon>Pythium</taxon>
    </lineage>
</organism>
<feature type="compositionally biased region" description="Low complexity" evidence="1">
    <location>
        <begin position="192"/>
        <end position="208"/>
    </location>
</feature>
<name>A0AAD5Q576_PYTIN</name>
<sequence>MRILVVFRPDSTRLHSLQIELPVTSCSKYLHTADGEGVAAAGAELVRGRPLAPTGVDVLRAGHRDRDASPVGGHRRRACSLSSDDVDDDESADGDGDGGRAARTASRVDGGARVRRTSDPPGPRRAEGPAESPTPPLPGGLDASHVGALLRDTKRRASEAPAWRRISRSMELDSRRRLHGGGSAVGARAALSSETMASASRSASSYTAERTSEWAGALDAWPSSSLLGNSITSAMADDY</sequence>
<feature type="compositionally biased region" description="Basic and acidic residues" evidence="1">
    <location>
        <begin position="110"/>
        <end position="128"/>
    </location>
</feature>
<evidence type="ECO:0000313" key="2">
    <source>
        <dbReference type="EMBL" id="KAJ0391597.1"/>
    </source>
</evidence>
<keyword evidence="3" id="KW-1185">Reference proteome</keyword>
<evidence type="ECO:0000256" key="1">
    <source>
        <dbReference type="SAM" id="MobiDB-lite"/>
    </source>
</evidence>
<dbReference type="EMBL" id="JAKCXM010000942">
    <property type="protein sequence ID" value="KAJ0391597.1"/>
    <property type="molecule type" value="Genomic_DNA"/>
</dbReference>
<reference evidence="2" key="1">
    <citation type="submission" date="2021-12" db="EMBL/GenBank/DDBJ databases">
        <title>Prjna785345.</title>
        <authorList>
            <person name="Rujirawat T."/>
            <person name="Krajaejun T."/>
        </authorList>
    </citation>
    <scope>NUCLEOTIDE SEQUENCE</scope>
    <source>
        <strain evidence="2">Pi057C3</strain>
    </source>
</reference>
<feature type="region of interest" description="Disordered" evidence="1">
    <location>
        <begin position="57"/>
        <end position="144"/>
    </location>
</feature>
<gene>
    <name evidence="2" type="ORF">P43SY_011127</name>
</gene>
<proteinExistence type="predicted"/>
<protein>
    <submittedName>
        <fullName evidence="2">Uncharacterized protein</fullName>
    </submittedName>
</protein>
<evidence type="ECO:0000313" key="3">
    <source>
        <dbReference type="Proteomes" id="UP001209570"/>
    </source>
</evidence>
<dbReference type="Proteomes" id="UP001209570">
    <property type="component" value="Unassembled WGS sequence"/>
</dbReference>
<accession>A0AAD5Q576</accession>